<gene>
    <name evidence="1" type="ORF">KIW84_030831</name>
</gene>
<name>A0A9D5AZI1_PEA</name>
<evidence type="ECO:0000313" key="2">
    <source>
        <dbReference type="Proteomes" id="UP001058974"/>
    </source>
</evidence>
<protein>
    <submittedName>
        <fullName evidence="1">Uncharacterized protein</fullName>
    </submittedName>
</protein>
<accession>A0A9D5AZI1</accession>
<sequence length="202" mass="21944">MGTSNDKAARRVKVEDGLLVQVLLGDNRLDDMFLKIGGDLVITDSLVVLCGNEDSVDTDRNHSTVFIVILNSNLCLAVWSQPSTGTVLPNLGKTSTKFGCKDMAQRHKLRSFISSITKHMTLITSTNLFGTFREMSMNTLSNIRTLLLNIDQNLTLALVVISPKTITMLVLVQVSQATLLSGSCSRQASSTASEIWSHSLSG</sequence>
<dbReference type="AlphaFoldDB" id="A0A9D5AZI1"/>
<organism evidence="1 2">
    <name type="scientific">Pisum sativum</name>
    <name type="common">Garden pea</name>
    <name type="synonym">Lathyrus oleraceus</name>
    <dbReference type="NCBI Taxonomy" id="3888"/>
    <lineage>
        <taxon>Eukaryota</taxon>
        <taxon>Viridiplantae</taxon>
        <taxon>Streptophyta</taxon>
        <taxon>Embryophyta</taxon>
        <taxon>Tracheophyta</taxon>
        <taxon>Spermatophyta</taxon>
        <taxon>Magnoliopsida</taxon>
        <taxon>eudicotyledons</taxon>
        <taxon>Gunneridae</taxon>
        <taxon>Pentapetalae</taxon>
        <taxon>rosids</taxon>
        <taxon>fabids</taxon>
        <taxon>Fabales</taxon>
        <taxon>Fabaceae</taxon>
        <taxon>Papilionoideae</taxon>
        <taxon>50 kb inversion clade</taxon>
        <taxon>NPAAA clade</taxon>
        <taxon>Hologalegina</taxon>
        <taxon>IRL clade</taxon>
        <taxon>Fabeae</taxon>
        <taxon>Lathyrus</taxon>
    </lineage>
</organism>
<keyword evidence="2" id="KW-1185">Reference proteome</keyword>
<dbReference type="Proteomes" id="UP001058974">
    <property type="component" value="Chromosome 3"/>
</dbReference>
<reference evidence="1 2" key="1">
    <citation type="journal article" date="2022" name="Nat. Genet.">
        <title>Improved pea reference genome and pan-genome highlight genomic features and evolutionary characteristics.</title>
        <authorList>
            <person name="Yang T."/>
            <person name="Liu R."/>
            <person name="Luo Y."/>
            <person name="Hu S."/>
            <person name="Wang D."/>
            <person name="Wang C."/>
            <person name="Pandey M.K."/>
            <person name="Ge S."/>
            <person name="Xu Q."/>
            <person name="Li N."/>
            <person name="Li G."/>
            <person name="Huang Y."/>
            <person name="Saxena R.K."/>
            <person name="Ji Y."/>
            <person name="Li M."/>
            <person name="Yan X."/>
            <person name="He Y."/>
            <person name="Liu Y."/>
            <person name="Wang X."/>
            <person name="Xiang C."/>
            <person name="Varshney R.K."/>
            <person name="Ding H."/>
            <person name="Gao S."/>
            <person name="Zong X."/>
        </authorList>
    </citation>
    <scope>NUCLEOTIDE SEQUENCE [LARGE SCALE GENOMIC DNA]</scope>
    <source>
        <strain evidence="1 2">cv. Zhongwan 6</strain>
    </source>
</reference>
<evidence type="ECO:0000313" key="1">
    <source>
        <dbReference type="EMBL" id="KAI5424791.1"/>
    </source>
</evidence>
<comment type="caution">
    <text evidence="1">The sequence shown here is derived from an EMBL/GenBank/DDBJ whole genome shotgun (WGS) entry which is preliminary data.</text>
</comment>
<dbReference type="EMBL" id="JAMSHJ010000003">
    <property type="protein sequence ID" value="KAI5424791.1"/>
    <property type="molecule type" value="Genomic_DNA"/>
</dbReference>
<dbReference type="Gramene" id="Psat03G0083100-T1">
    <property type="protein sequence ID" value="KAI5424791.1"/>
    <property type="gene ID" value="KIW84_030831"/>
</dbReference>
<proteinExistence type="predicted"/>